<reference evidence="1 4" key="2">
    <citation type="submission" date="2019-04" db="EMBL/GenBank/DDBJ databases">
        <title>Isolation and culture of sulfate reducing bacteria from the cold seep of the South China Sea.</title>
        <authorList>
            <person name="Sun C."/>
            <person name="Liu R."/>
        </authorList>
    </citation>
    <scope>NUCLEOTIDE SEQUENCE [LARGE SCALE GENOMIC DNA]</scope>
    <source>
        <strain evidence="1 4">CS1</strain>
    </source>
</reference>
<protein>
    <submittedName>
        <fullName evidence="2">Uncharacterized protein</fullName>
    </submittedName>
</protein>
<sequence length="432" mass="47313">MLKRLLYLCAIFAALLIVSEIIGFVVLAGYDVNLEQVRARRTAVLDRLAAKRRAEATLGGEYAPHPYIGLVRRQLAENAGMGSDAWMEDLLAHHGPGDYNVLLLGGSMATSLYDSTADDLREALSGLPWIRDRNIKIFDGAMPDAKQPQQLQALTYLLSLGAKIDMVINLDGFNEVALTPVADPYSSPFYPVGWSQTAAAGGNLQLSLLGKLRVAEEFQERFARFFSVLGEAPSYALNAFWLVVHDKSEHYAQGVLHQLSIARSAAGDSDTGGYRPDVEGKDMTRLLADQWARSSKLMADLALSQGVLYIHVLQPSPYAAKTQQVSASGSPYAVWAGRGYKTMEENGDLLQRMGVVFLDESSLFSPASDDFMEGCCSLTEKGAQMLVREIIGGLRSLDGREMTAHTYEEYLSRFVDTKLMPGVRLPETQEGG</sequence>
<evidence type="ECO:0000313" key="4">
    <source>
        <dbReference type="Proteomes" id="UP000503251"/>
    </source>
</evidence>
<keyword evidence="4" id="KW-1185">Reference proteome</keyword>
<proteinExistence type="predicted"/>
<reference evidence="2 3" key="1">
    <citation type="submission" date="2018-06" db="EMBL/GenBank/DDBJ databases">
        <title>Complete genome of Desulfovibrio marinus P48SEP.</title>
        <authorList>
            <person name="Crispim J.S."/>
            <person name="Vidigal P.M.P."/>
            <person name="Silva L.C.F."/>
            <person name="Araujo L.C."/>
            <person name="Laguardia C.N."/>
            <person name="Dias R.S."/>
            <person name="Sousa M.P."/>
            <person name="Paula S.O."/>
            <person name="Silva C."/>
        </authorList>
    </citation>
    <scope>NUCLEOTIDE SEQUENCE [LARGE SCALE GENOMIC DNA]</scope>
    <source>
        <strain evidence="2 3">P48SEP</strain>
    </source>
</reference>
<name>A0A6P1ZL82_9BACT</name>
<dbReference type="EMBL" id="QMIF01000001">
    <property type="protein sequence ID" value="TVM36542.1"/>
    <property type="molecule type" value="Genomic_DNA"/>
</dbReference>
<dbReference type="RefSeq" id="WP_144233577.1">
    <property type="nucleotide sequence ID" value="NZ_CP039543.1"/>
</dbReference>
<evidence type="ECO:0000313" key="1">
    <source>
        <dbReference type="EMBL" id="QJT09032.1"/>
    </source>
</evidence>
<organism evidence="2 3">
    <name type="scientific">Oceanidesulfovibrio marinus</name>
    <dbReference type="NCBI Taxonomy" id="370038"/>
    <lineage>
        <taxon>Bacteria</taxon>
        <taxon>Pseudomonadati</taxon>
        <taxon>Thermodesulfobacteriota</taxon>
        <taxon>Desulfovibrionia</taxon>
        <taxon>Desulfovibrionales</taxon>
        <taxon>Desulfovibrionaceae</taxon>
        <taxon>Oceanidesulfovibrio</taxon>
    </lineage>
</organism>
<dbReference type="EMBL" id="CP039543">
    <property type="protein sequence ID" value="QJT09032.1"/>
    <property type="molecule type" value="Genomic_DNA"/>
</dbReference>
<dbReference type="Proteomes" id="UP000503251">
    <property type="component" value="Chromosome"/>
</dbReference>
<gene>
    <name evidence="2" type="ORF">DQK91_01040</name>
    <name evidence="1" type="ORF">E8L03_08850</name>
</gene>
<accession>A0A6P1ZL82</accession>
<evidence type="ECO:0000313" key="3">
    <source>
        <dbReference type="Proteomes" id="UP000434052"/>
    </source>
</evidence>
<dbReference type="Proteomes" id="UP000434052">
    <property type="component" value="Unassembled WGS sequence"/>
</dbReference>
<dbReference type="OrthoDB" id="5447142at2"/>
<dbReference type="AlphaFoldDB" id="A0A6P1ZL82"/>
<evidence type="ECO:0000313" key="2">
    <source>
        <dbReference type="EMBL" id="TVM36542.1"/>
    </source>
</evidence>